<dbReference type="KEGG" id="aqu:100631618"/>
<evidence type="ECO:0000313" key="6">
    <source>
        <dbReference type="EnsemblMetazoa" id="Aqu2.1.29375_001"/>
    </source>
</evidence>
<dbReference type="AlphaFoldDB" id="A0A1X7UN13"/>
<evidence type="ECO:0000256" key="4">
    <source>
        <dbReference type="ARBA" id="ARBA00023136"/>
    </source>
</evidence>
<dbReference type="Pfam" id="PF09799">
    <property type="entry name" value="Transmemb_17"/>
    <property type="match status" value="1"/>
</dbReference>
<dbReference type="STRING" id="400682.A0A1X7UN13"/>
<evidence type="ECO:0000256" key="1">
    <source>
        <dbReference type="ARBA" id="ARBA00004141"/>
    </source>
</evidence>
<gene>
    <name evidence="6" type="primary">100631618</name>
</gene>
<evidence type="ECO:0000256" key="2">
    <source>
        <dbReference type="ARBA" id="ARBA00022692"/>
    </source>
</evidence>
<keyword evidence="4 5" id="KW-0472">Membrane</keyword>
<dbReference type="Proteomes" id="UP000007879">
    <property type="component" value="Unassembled WGS sequence"/>
</dbReference>
<sequence>MVAIGPLLLQMVLYFNSLYLVLLYLFEVGLICYKGLFFPYPTRNFVPELLLLVLIAALDGARIFMCMKGNLTQTILPIIVSLVILFPLFFGYLFFILFQTYVLRIELVTISIGYAGMGTHLVLGIIVLWLLIRGKKLQ</sequence>
<feature type="transmembrane region" description="Helical" evidence="5">
    <location>
        <begin position="76"/>
        <end position="98"/>
    </location>
</feature>
<name>A0A1X7UN13_AMPQE</name>
<dbReference type="InParanoid" id="A0A1X7UN13"/>
<comment type="subcellular location">
    <subcellularLocation>
        <location evidence="1">Membrane</location>
        <topology evidence="1">Multi-pass membrane protein</topology>
    </subcellularLocation>
</comment>
<keyword evidence="7" id="KW-1185">Reference proteome</keyword>
<evidence type="ECO:0000256" key="3">
    <source>
        <dbReference type="ARBA" id="ARBA00022989"/>
    </source>
</evidence>
<organism evidence="6">
    <name type="scientific">Amphimedon queenslandica</name>
    <name type="common">Sponge</name>
    <dbReference type="NCBI Taxonomy" id="400682"/>
    <lineage>
        <taxon>Eukaryota</taxon>
        <taxon>Metazoa</taxon>
        <taxon>Porifera</taxon>
        <taxon>Demospongiae</taxon>
        <taxon>Heteroscleromorpha</taxon>
        <taxon>Haplosclerida</taxon>
        <taxon>Niphatidae</taxon>
        <taxon>Amphimedon</taxon>
    </lineage>
</organism>
<protein>
    <submittedName>
        <fullName evidence="6">Uncharacterized protein</fullName>
    </submittedName>
</protein>
<accession>A0A1X7UN13</accession>
<evidence type="ECO:0000256" key="5">
    <source>
        <dbReference type="SAM" id="Phobius"/>
    </source>
</evidence>
<keyword evidence="2 5" id="KW-0812">Transmembrane</keyword>
<dbReference type="OMA" id="ITFARAN"/>
<dbReference type="EnsemblMetazoa" id="Aqu2.1.29375_001">
    <property type="protein sequence ID" value="Aqu2.1.29375_001"/>
    <property type="gene ID" value="Aqu2.1.29375"/>
</dbReference>
<keyword evidence="3 5" id="KW-1133">Transmembrane helix</keyword>
<proteinExistence type="predicted"/>
<feature type="transmembrane region" description="Helical" evidence="5">
    <location>
        <begin position="45"/>
        <end position="64"/>
    </location>
</feature>
<dbReference type="PANTHER" id="PTHR13531:SF0">
    <property type="entry name" value="GEO07735P1-RELATED"/>
    <property type="match status" value="1"/>
</dbReference>
<reference evidence="6" key="2">
    <citation type="submission" date="2017-05" db="UniProtKB">
        <authorList>
            <consortium name="EnsemblMetazoa"/>
        </authorList>
    </citation>
    <scope>IDENTIFICATION</scope>
</reference>
<dbReference type="PANTHER" id="PTHR13531">
    <property type="entry name" value="GEO07735P1-RELATED-RELATED"/>
    <property type="match status" value="1"/>
</dbReference>
<feature type="transmembrane region" description="Helical" evidence="5">
    <location>
        <begin position="110"/>
        <end position="132"/>
    </location>
</feature>
<reference evidence="7" key="1">
    <citation type="journal article" date="2010" name="Nature">
        <title>The Amphimedon queenslandica genome and the evolution of animal complexity.</title>
        <authorList>
            <person name="Srivastava M."/>
            <person name="Simakov O."/>
            <person name="Chapman J."/>
            <person name="Fahey B."/>
            <person name="Gauthier M.E."/>
            <person name="Mitros T."/>
            <person name="Richards G.S."/>
            <person name="Conaco C."/>
            <person name="Dacre M."/>
            <person name="Hellsten U."/>
            <person name="Larroux C."/>
            <person name="Putnam N.H."/>
            <person name="Stanke M."/>
            <person name="Adamska M."/>
            <person name="Darling A."/>
            <person name="Degnan S.M."/>
            <person name="Oakley T.H."/>
            <person name="Plachetzki D.C."/>
            <person name="Zhai Y."/>
            <person name="Adamski M."/>
            <person name="Calcino A."/>
            <person name="Cummins S.F."/>
            <person name="Goodstein D.M."/>
            <person name="Harris C."/>
            <person name="Jackson D.J."/>
            <person name="Leys S.P."/>
            <person name="Shu S."/>
            <person name="Woodcroft B.J."/>
            <person name="Vervoort M."/>
            <person name="Kosik K.S."/>
            <person name="Manning G."/>
            <person name="Degnan B.M."/>
            <person name="Rokhsar D.S."/>
        </authorList>
    </citation>
    <scope>NUCLEOTIDE SEQUENCE [LARGE SCALE GENOMIC DNA]</scope>
</reference>
<dbReference type="OrthoDB" id="262535at2759"/>
<dbReference type="InterPro" id="IPR019184">
    <property type="entry name" value="Uncharacterised_TM-17"/>
</dbReference>
<dbReference type="GO" id="GO:0035869">
    <property type="term" value="C:ciliary transition zone"/>
    <property type="evidence" value="ECO:0007669"/>
    <property type="project" value="TreeGrafter"/>
</dbReference>
<dbReference type="GO" id="GO:0016020">
    <property type="term" value="C:membrane"/>
    <property type="evidence" value="ECO:0007669"/>
    <property type="project" value="UniProtKB-SubCell"/>
</dbReference>
<evidence type="ECO:0000313" key="7">
    <source>
        <dbReference type="Proteomes" id="UP000007879"/>
    </source>
</evidence>
<dbReference type="GO" id="GO:1905515">
    <property type="term" value="P:non-motile cilium assembly"/>
    <property type="evidence" value="ECO:0007669"/>
    <property type="project" value="TreeGrafter"/>
</dbReference>
<dbReference type="EnsemblMetazoa" id="XM_003387174.3">
    <property type="protein sequence ID" value="XP_003387222.1"/>
    <property type="gene ID" value="LOC100631618"/>
</dbReference>
<feature type="transmembrane region" description="Helical" evidence="5">
    <location>
        <begin position="7"/>
        <end position="25"/>
    </location>
</feature>